<dbReference type="OrthoDB" id="8042739at2"/>
<keyword evidence="1" id="KW-0677">Repeat</keyword>
<dbReference type="AlphaFoldDB" id="A0A2U8PT94"/>
<keyword evidence="2" id="KW-1015">Disulfide bond</keyword>
<dbReference type="Pfam" id="PF14295">
    <property type="entry name" value="PAN_4"/>
    <property type="match status" value="1"/>
</dbReference>
<evidence type="ECO:0000256" key="1">
    <source>
        <dbReference type="ARBA" id="ARBA00022737"/>
    </source>
</evidence>
<evidence type="ECO:0000256" key="3">
    <source>
        <dbReference type="SAM" id="Phobius"/>
    </source>
</evidence>
<keyword evidence="6" id="KW-1185">Reference proteome</keyword>
<dbReference type="InterPro" id="IPR000177">
    <property type="entry name" value="Apple"/>
</dbReference>
<dbReference type="InterPro" id="IPR003609">
    <property type="entry name" value="Pan_app"/>
</dbReference>
<reference evidence="5 6" key="1">
    <citation type="journal article" date="2017" name="Syst. Appl. Microbiol.">
        <title>Soybeans inoculated with root zone soils of Canadian native legumes harbour diverse and novel Bradyrhizobium spp. that possess agricultural potential.</title>
        <authorList>
            <person name="Bromfield E.S.P."/>
            <person name="Cloutier S."/>
            <person name="Tambong J.T."/>
            <person name="Tran Thi T.V."/>
        </authorList>
    </citation>
    <scope>NUCLEOTIDE SEQUENCE [LARGE SCALE GENOMIC DNA]</scope>
    <source>
        <strain evidence="5 6">39S1MB</strain>
    </source>
</reference>
<name>A0A2U8PT94_9BRAD</name>
<evidence type="ECO:0000256" key="2">
    <source>
        <dbReference type="ARBA" id="ARBA00023157"/>
    </source>
</evidence>
<proteinExistence type="predicted"/>
<dbReference type="Gene3D" id="3.50.4.10">
    <property type="entry name" value="Hepatocyte Growth Factor"/>
    <property type="match status" value="1"/>
</dbReference>
<organism evidence="5 6">
    <name type="scientific">Bradyrhizobium amphicarpaeae</name>
    <dbReference type="NCBI Taxonomy" id="1404768"/>
    <lineage>
        <taxon>Bacteria</taxon>
        <taxon>Pseudomonadati</taxon>
        <taxon>Pseudomonadota</taxon>
        <taxon>Alphaproteobacteria</taxon>
        <taxon>Hyphomicrobiales</taxon>
        <taxon>Nitrobacteraceae</taxon>
        <taxon>Bradyrhizobium</taxon>
    </lineage>
</organism>
<evidence type="ECO:0000259" key="4">
    <source>
        <dbReference type="SMART" id="SM00223"/>
    </source>
</evidence>
<sequence length="303" mass="31674">MKQGKSILHGGAAFALAAAVMVILIWPSYATMTEIKGGPGGGAYNLTCPAGQFLVGLHARAGGWVDAVGIICAPYAGANRVGDINRDPRMTGGKGGGPQEAYCPPGEPLTGIGLAHTRGNGLDRQFVNTIDVFCPSTDMNQITKRCISSGEGCGSIPPKRAGDIVTRVFDYKYDQLMCPPEERATGIQGASGSAVDSMGLICGPMKASAPAPAPAPVSGFNSSFEPGIDLPGSDYRNVAMNDNYPSTCRDLCQKEDRCKSWTWVKAGLQGKKPMCWLKTAIPGALKNSDTVSGVKPVGRVIVH</sequence>
<dbReference type="SMART" id="SM00223">
    <property type="entry name" value="APPLE"/>
    <property type="match status" value="1"/>
</dbReference>
<keyword evidence="3" id="KW-0812">Transmembrane</keyword>
<dbReference type="KEGG" id="brq:CIT40_13605"/>
<feature type="domain" description="Apple" evidence="4">
    <location>
        <begin position="224"/>
        <end position="297"/>
    </location>
</feature>
<accession>A0A2U8PT94</accession>
<dbReference type="GO" id="GO:0005576">
    <property type="term" value="C:extracellular region"/>
    <property type="evidence" value="ECO:0007669"/>
    <property type="project" value="InterPro"/>
</dbReference>
<keyword evidence="3" id="KW-1133">Transmembrane helix</keyword>
<feature type="transmembrane region" description="Helical" evidence="3">
    <location>
        <begin position="7"/>
        <end position="26"/>
    </location>
</feature>
<protein>
    <recommendedName>
        <fullName evidence="4">Apple domain-containing protein</fullName>
    </recommendedName>
</protein>
<dbReference type="Proteomes" id="UP000215884">
    <property type="component" value="Chromosome"/>
</dbReference>
<evidence type="ECO:0000313" key="6">
    <source>
        <dbReference type="Proteomes" id="UP000215884"/>
    </source>
</evidence>
<gene>
    <name evidence="5" type="ORF">CIT40_13605</name>
</gene>
<reference evidence="5 6" key="2">
    <citation type="journal article" date="2019" name="Int. J. Syst. Evol. Microbiol.">
        <title>Description and complete genome sequence of Bradyrhizobium amphicarpaeae sp. nov., harbouring photosystem and nitrogen-fixation genes.</title>
        <authorList>
            <person name="Bromfield E.S.P."/>
            <person name="Cloutier S."/>
            <person name="Nguyen H.D.T."/>
        </authorList>
    </citation>
    <scope>NUCLEOTIDE SEQUENCE [LARGE SCALE GENOMIC DNA]</scope>
    <source>
        <strain evidence="5 6">39S1MB</strain>
    </source>
</reference>
<dbReference type="GO" id="GO:0006508">
    <property type="term" value="P:proteolysis"/>
    <property type="evidence" value="ECO:0007669"/>
    <property type="project" value="InterPro"/>
</dbReference>
<dbReference type="EMBL" id="CP029426">
    <property type="protein sequence ID" value="AWM00964.1"/>
    <property type="molecule type" value="Genomic_DNA"/>
</dbReference>
<evidence type="ECO:0000313" key="5">
    <source>
        <dbReference type="EMBL" id="AWM00964.1"/>
    </source>
</evidence>
<keyword evidence="3" id="KW-0472">Membrane</keyword>